<evidence type="ECO:0000313" key="3">
    <source>
        <dbReference type="Proteomes" id="UP000298595"/>
    </source>
</evidence>
<evidence type="ECO:0000313" key="2">
    <source>
        <dbReference type="EMBL" id="QCN99249.1"/>
    </source>
</evidence>
<dbReference type="EMBL" id="CP032324">
    <property type="protein sequence ID" value="QCN99249.1"/>
    <property type="molecule type" value="Genomic_DNA"/>
</dbReference>
<dbReference type="KEGG" id="aare:D3093_28835"/>
<name>A0A4D8PX55_9PROT</name>
<proteinExistence type="predicted"/>
<dbReference type="Proteomes" id="UP000298595">
    <property type="component" value="Plasmid p3"/>
</dbReference>
<dbReference type="AlphaFoldDB" id="A0A4D8PX55"/>
<protein>
    <submittedName>
        <fullName evidence="2">Uncharacterized protein</fullName>
    </submittedName>
</protein>
<sequence length="1184" mass="124141">MPSRTRRKLIVVAPETPSSAPPATPVEASMDAIAGAATQALGLPVVPSSQRDVTLGWTAVAVHPLQPSETDWLRMVRGASFGIGAPGARATVETASIQTAAMERLFVAGEGTPALLGVPAGAVYEGERFPLPDDRLSGARRLLKQTSGVVGAAKAGQPIGSDAISRRLRGVRDILLPLIEAFAGPAEAGGTAPFQEERRQLRGLDQDMAAAQSWDAVEAIMAGLARIIDGLDDAAQAAGGVHLSYTAEAACRLRLAIRFKVASDGPLLADRLADADRALTRLLNGGYPQLAGWLRNRMRALAQRAAETDPSGNSRFIVLEDGRAGTRGWVARILVNPALPAPAWFALFQRLHNVLVMALFSLKLELYGLLHRLAGAAPADSPAADDTGGGASDGGASDGGASGSGGAGVGSREAADYGRNGCAAVLVEVTIPRHGTLAAQQQWRRFTGDLRLEDGLPRPGTAYRITSALRSVDALCRSAPPPRNAAPALIAKLHGLLANQDQATADGIAAIRARIREGVAPLSLKAIDGLGDTAVQRLFVVILEQLCQGYGLATDKALATAFDGWFAAKLPGYADLASLPATVSAAIKAAKDKGAWSDGDAAIASAVGLGLWVSAAMESHLEKRAAFLRNGFEDSGALLNHLTSLPSLAAALNGPGIQPVIQGPWAAALQLEQGLPVQEHAAAAAPVAILLQNGEPRRPPDDILTTAASQIEDWLATHRSNFTLTRDDGQLAIVWHDEADIGPFRYAPVGATLTVTGATPGGPPPSLIRGLPVASLSETIRSVRESLAQTDDGAVRGRLAATLNALTALGLRTGAPEGADPSVTALRQGRCRHLMLSSAELAQGSAAEYPRSYHPDDAFRITLNDNPVDAAQRLGLPPTGTEAQRTLDLLVVNQGSGGRSADGQPLLSPGTWTADALAASVVAPLMASGWSARTVVLDFPFSVQMLEVFAPLCAGEGRIVMTLGDSLEPIMDRGMWETIRPALDQSDAEEVRDAIDRQVAAMTAAAVGRLHLDEILTASNAAIHEHLASHPDGRDAVSVLRCLKPIGDVLQDPNTPLDRIDAVLWALRGTPLPRNDFAAEDQALLDDFPGSAKDMTADSLERFRDALRRRVETILSDPGFRIGLDPAWLAARPLYGSELDSLWALISNRWANILALDPGLSRGAGCFAVYEATTGEIRLVNLTG</sequence>
<gene>
    <name evidence="2" type="ORF">D3093_28835</name>
</gene>
<reference evidence="2 3" key="1">
    <citation type="submission" date="2018-09" db="EMBL/GenBank/DDBJ databases">
        <title>Whole genome based analysis of evolution and adaptive divergence in Indian and Brazilian strains of Azospirillum brasilense.</title>
        <authorList>
            <person name="Singh C."/>
            <person name="Tripathi A.K."/>
        </authorList>
    </citation>
    <scope>NUCLEOTIDE SEQUENCE [LARGE SCALE GENOMIC DNA]</scope>
    <source>
        <strain evidence="2 3">MTCC4035</strain>
        <plasmid evidence="2 3">p3</plasmid>
    </source>
</reference>
<geneLocation type="plasmid" evidence="2 3">
    <name>p3</name>
</geneLocation>
<organism evidence="2 3">
    <name type="scientific">Azospirillum argentinense</name>
    <dbReference type="NCBI Taxonomy" id="2970906"/>
    <lineage>
        <taxon>Bacteria</taxon>
        <taxon>Pseudomonadati</taxon>
        <taxon>Pseudomonadota</taxon>
        <taxon>Alphaproteobacteria</taxon>
        <taxon>Rhodospirillales</taxon>
        <taxon>Azospirillaceae</taxon>
        <taxon>Azospirillum</taxon>
    </lineage>
</organism>
<evidence type="ECO:0000256" key="1">
    <source>
        <dbReference type="SAM" id="MobiDB-lite"/>
    </source>
</evidence>
<keyword evidence="2" id="KW-0614">Plasmid</keyword>
<feature type="region of interest" description="Disordered" evidence="1">
    <location>
        <begin position="380"/>
        <end position="410"/>
    </location>
</feature>
<feature type="compositionally biased region" description="Gly residues" evidence="1">
    <location>
        <begin position="387"/>
        <end position="409"/>
    </location>
</feature>
<accession>A0A4D8PX55</accession>